<name>A0ABY5MZ17_9ACTN</name>
<proteinExistence type="predicted"/>
<evidence type="ECO:0000256" key="1">
    <source>
        <dbReference type="SAM" id="MobiDB-lite"/>
    </source>
</evidence>
<evidence type="ECO:0000313" key="2">
    <source>
        <dbReference type="EMBL" id="UUS29552.1"/>
    </source>
</evidence>
<reference evidence="2" key="1">
    <citation type="submission" date="2022-08" db="EMBL/GenBank/DDBJ databases">
        <title>Streptomyces changanensis sp. nov., an actinomycete isolated from soil.</title>
        <authorList>
            <person name="Wu H."/>
            <person name="Han L."/>
        </authorList>
    </citation>
    <scope>NUCLEOTIDE SEQUENCE</scope>
    <source>
        <strain evidence="2">HL-66</strain>
    </source>
</reference>
<protein>
    <submittedName>
        <fullName evidence="2">Uncharacterized protein</fullName>
    </submittedName>
</protein>
<gene>
    <name evidence="2" type="ORF">NRO40_01025</name>
</gene>
<accession>A0ABY5MZ17</accession>
<keyword evidence="3" id="KW-1185">Reference proteome</keyword>
<dbReference type="EMBL" id="CP102332">
    <property type="protein sequence ID" value="UUS29552.1"/>
    <property type="molecule type" value="Genomic_DNA"/>
</dbReference>
<sequence length="49" mass="5226">MTTLLLLVTPLVLALALVAVPTQTARHRKPGSSTLRAAGGRPRSLARHR</sequence>
<dbReference type="RefSeq" id="WP_157901788.1">
    <property type="nucleotide sequence ID" value="NZ_CP102332.1"/>
</dbReference>
<feature type="region of interest" description="Disordered" evidence="1">
    <location>
        <begin position="23"/>
        <end position="49"/>
    </location>
</feature>
<dbReference type="Proteomes" id="UP001060150">
    <property type="component" value="Chromosome"/>
</dbReference>
<evidence type="ECO:0000313" key="3">
    <source>
        <dbReference type="Proteomes" id="UP001060150"/>
    </source>
</evidence>
<organism evidence="2 3">
    <name type="scientific">Streptomyces changanensis</name>
    <dbReference type="NCBI Taxonomy" id="2964669"/>
    <lineage>
        <taxon>Bacteria</taxon>
        <taxon>Bacillati</taxon>
        <taxon>Actinomycetota</taxon>
        <taxon>Actinomycetes</taxon>
        <taxon>Kitasatosporales</taxon>
        <taxon>Streptomycetaceae</taxon>
        <taxon>Streptomyces</taxon>
    </lineage>
</organism>